<dbReference type="RefSeq" id="WP_128086688.1">
    <property type="nucleotide sequence ID" value="NZ_CP071405.1"/>
</dbReference>
<organism evidence="6 7">
    <name type="scientific">Pantoea deleyi</name>
    <dbReference type="NCBI Taxonomy" id="470932"/>
    <lineage>
        <taxon>Bacteria</taxon>
        <taxon>Pseudomonadati</taxon>
        <taxon>Pseudomonadota</taxon>
        <taxon>Gammaproteobacteria</taxon>
        <taxon>Enterobacterales</taxon>
        <taxon>Erwiniaceae</taxon>
        <taxon>Pantoea</taxon>
    </lineage>
</organism>
<sequence>MKKRDDILQAAERLFYTHGFHATSTDQLCREAGVSTRTLYHHFASREALTAAVLDAREQRFMADLLPAQQPEAIAHLFRVLETWTATNGARGCFFLKAWGEYAERDRDLASQTLAFRTTMRTYITHCVTHQRGQASQPLSDAIWMLFEGAITTALIIGPDAARQAAQVARQLLQSGAAR</sequence>
<dbReference type="PANTHER" id="PTHR30055:SF200">
    <property type="entry name" value="HTH-TYPE TRANSCRIPTIONAL REPRESSOR BDCR"/>
    <property type="match status" value="1"/>
</dbReference>
<dbReference type="InterPro" id="IPR001647">
    <property type="entry name" value="HTH_TetR"/>
</dbReference>
<dbReference type="PRINTS" id="PR00455">
    <property type="entry name" value="HTHTETR"/>
</dbReference>
<reference evidence="6 7" key="1">
    <citation type="submission" date="2019-06" db="EMBL/GenBank/DDBJ databases">
        <title>Taxogenomics and systematics of the genus Pantoea.</title>
        <authorList>
            <person name="Tambong J.T."/>
        </authorList>
    </citation>
    <scope>NUCLEOTIDE SEQUENCE [LARGE SCALE GENOMIC DNA]</scope>
    <source>
        <strain evidence="6 7">LMG 24200</strain>
    </source>
</reference>
<keyword evidence="3" id="KW-0804">Transcription</keyword>
<dbReference type="Pfam" id="PF00440">
    <property type="entry name" value="TetR_N"/>
    <property type="match status" value="1"/>
</dbReference>
<feature type="domain" description="HTH tetR-type" evidence="5">
    <location>
        <begin position="1"/>
        <end position="61"/>
    </location>
</feature>
<evidence type="ECO:0000256" key="3">
    <source>
        <dbReference type="ARBA" id="ARBA00023163"/>
    </source>
</evidence>
<dbReference type="AlphaFoldDB" id="A0A506Q7K2"/>
<dbReference type="InterPro" id="IPR050109">
    <property type="entry name" value="HTH-type_TetR-like_transc_reg"/>
</dbReference>
<accession>A0A506Q7K2</accession>
<dbReference type="Proteomes" id="UP000317747">
    <property type="component" value="Unassembled WGS sequence"/>
</dbReference>
<evidence type="ECO:0000256" key="1">
    <source>
        <dbReference type="ARBA" id="ARBA00023015"/>
    </source>
</evidence>
<dbReference type="PROSITE" id="PS50977">
    <property type="entry name" value="HTH_TETR_2"/>
    <property type="match status" value="1"/>
</dbReference>
<keyword evidence="1" id="KW-0805">Transcription regulation</keyword>
<dbReference type="GO" id="GO:0000976">
    <property type="term" value="F:transcription cis-regulatory region binding"/>
    <property type="evidence" value="ECO:0007669"/>
    <property type="project" value="TreeGrafter"/>
</dbReference>
<keyword evidence="7" id="KW-1185">Reference proteome</keyword>
<proteinExistence type="predicted"/>
<dbReference type="InterPro" id="IPR036271">
    <property type="entry name" value="Tet_transcr_reg_TetR-rel_C_sf"/>
</dbReference>
<dbReference type="SUPFAM" id="SSF46689">
    <property type="entry name" value="Homeodomain-like"/>
    <property type="match status" value="1"/>
</dbReference>
<evidence type="ECO:0000256" key="4">
    <source>
        <dbReference type="PROSITE-ProRule" id="PRU00335"/>
    </source>
</evidence>
<feature type="DNA-binding region" description="H-T-H motif" evidence="4">
    <location>
        <begin position="24"/>
        <end position="43"/>
    </location>
</feature>
<dbReference type="SUPFAM" id="SSF48498">
    <property type="entry name" value="Tetracyclin repressor-like, C-terminal domain"/>
    <property type="match status" value="1"/>
</dbReference>
<gene>
    <name evidence="6" type="ORF">FJW01_09385</name>
</gene>
<protein>
    <submittedName>
        <fullName evidence="6">TetR/AcrR family transcriptional regulator</fullName>
    </submittedName>
</protein>
<keyword evidence="2 4" id="KW-0238">DNA-binding</keyword>
<evidence type="ECO:0000259" key="5">
    <source>
        <dbReference type="PROSITE" id="PS50977"/>
    </source>
</evidence>
<evidence type="ECO:0000313" key="6">
    <source>
        <dbReference type="EMBL" id="TPV42153.1"/>
    </source>
</evidence>
<dbReference type="OrthoDB" id="116240at2"/>
<dbReference type="GO" id="GO:0003700">
    <property type="term" value="F:DNA-binding transcription factor activity"/>
    <property type="evidence" value="ECO:0007669"/>
    <property type="project" value="TreeGrafter"/>
</dbReference>
<evidence type="ECO:0000256" key="2">
    <source>
        <dbReference type="ARBA" id="ARBA00023125"/>
    </source>
</evidence>
<dbReference type="PANTHER" id="PTHR30055">
    <property type="entry name" value="HTH-TYPE TRANSCRIPTIONAL REGULATOR RUTR"/>
    <property type="match status" value="1"/>
</dbReference>
<name>A0A506Q7K2_9GAMM</name>
<comment type="caution">
    <text evidence="6">The sequence shown here is derived from an EMBL/GenBank/DDBJ whole genome shotgun (WGS) entry which is preliminary data.</text>
</comment>
<dbReference type="EMBL" id="VHJA01000054">
    <property type="protein sequence ID" value="TPV42153.1"/>
    <property type="molecule type" value="Genomic_DNA"/>
</dbReference>
<dbReference type="InterPro" id="IPR009057">
    <property type="entry name" value="Homeodomain-like_sf"/>
</dbReference>
<dbReference type="FunFam" id="1.10.10.60:FF:000141">
    <property type="entry name" value="TetR family transcriptional regulator"/>
    <property type="match status" value="1"/>
</dbReference>
<dbReference type="Gene3D" id="1.10.357.10">
    <property type="entry name" value="Tetracycline Repressor, domain 2"/>
    <property type="match status" value="1"/>
</dbReference>
<evidence type="ECO:0000313" key="7">
    <source>
        <dbReference type="Proteomes" id="UP000317747"/>
    </source>
</evidence>